<dbReference type="EMBL" id="BSYO01000016">
    <property type="protein sequence ID" value="GMH16215.1"/>
    <property type="molecule type" value="Genomic_DNA"/>
</dbReference>
<protein>
    <submittedName>
        <fullName evidence="1">Uncharacterized protein</fullName>
    </submittedName>
</protein>
<organism evidence="1 2">
    <name type="scientific">Nepenthes gracilis</name>
    <name type="common">Slender pitcher plant</name>
    <dbReference type="NCBI Taxonomy" id="150966"/>
    <lineage>
        <taxon>Eukaryota</taxon>
        <taxon>Viridiplantae</taxon>
        <taxon>Streptophyta</taxon>
        <taxon>Embryophyta</taxon>
        <taxon>Tracheophyta</taxon>
        <taxon>Spermatophyta</taxon>
        <taxon>Magnoliopsida</taxon>
        <taxon>eudicotyledons</taxon>
        <taxon>Gunneridae</taxon>
        <taxon>Pentapetalae</taxon>
        <taxon>Caryophyllales</taxon>
        <taxon>Nepenthaceae</taxon>
        <taxon>Nepenthes</taxon>
    </lineage>
</organism>
<dbReference type="Proteomes" id="UP001279734">
    <property type="component" value="Unassembled WGS sequence"/>
</dbReference>
<proteinExistence type="predicted"/>
<name>A0AAD3XTZ1_NEPGR</name>
<evidence type="ECO:0000313" key="1">
    <source>
        <dbReference type="EMBL" id="GMH16215.1"/>
    </source>
</evidence>
<accession>A0AAD3XTZ1</accession>
<sequence length="225" mass="24388">MSAKCICYDQGALILYERQWVQTEVFNGRDDLLTEMTFSEMQLDKIVLHIRGGSGGYYTYFEDYVFSPVTCRFFPAEAMLEEYVLASFENTTESQVTDHSDDSSILGVTVVTANAFVALQEGDESCPTDGLFDVTLDMVSSICVKETVPPIVNHLAVEGKGAKHPSYANMQSATASCDVLHDGNAIDSLKGTSADAPTLLTGDEACFLNGPSVDTSDMQASVNAR</sequence>
<dbReference type="AlphaFoldDB" id="A0AAD3XTZ1"/>
<reference evidence="1" key="1">
    <citation type="submission" date="2023-05" db="EMBL/GenBank/DDBJ databases">
        <title>Nepenthes gracilis genome sequencing.</title>
        <authorList>
            <person name="Fukushima K."/>
        </authorList>
    </citation>
    <scope>NUCLEOTIDE SEQUENCE</scope>
    <source>
        <strain evidence="1">SING2019-196</strain>
    </source>
</reference>
<gene>
    <name evidence="1" type="ORF">Nepgr_018056</name>
</gene>
<keyword evidence="2" id="KW-1185">Reference proteome</keyword>
<evidence type="ECO:0000313" key="2">
    <source>
        <dbReference type="Proteomes" id="UP001279734"/>
    </source>
</evidence>
<comment type="caution">
    <text evidence="1">The sequence shown here is derived from an EMBL/GenBank/DDBJ whole genome shotgun (WGS) entry which is preliminary data.</text>
</comment>